<keyword evidence="2" id="KW-1185">Reference proteome</keyword>
<dbReference type="Proteomes" id="UP000018159">
    <property type="component" value="Unassembled WGS sequence"/>
</dbReference>
<gene>
    <name evidence="1" type="ORF">NITUZ_30373</name>
</gene>
<dbReference type="AlphaFoldDB" id="V6ASK3"/>
<evidence type="ECO:0000313" key="1">
    <source>
        <dbReference type="EMBL" id="CDI05681.1"/>
    </source>
</evidence>
<organism evidence="1 2">
    <name type="scientific">Candidatus Nitrosotenuis uzonensis</name>
    <dbReference type="NCBI Taxonomy" id="1407055"/>
    <lineage>
        <taxon>Archaea</taxon>
        <taxon>Nitrososphaerota</taxon>
        <taxon>Candidatus Nitrosotenuis</taxon>
    </lineage>
</organism>
<dbReference type="RefSeq" id="WP_155991334.1">
    <property type="nucleotide sequence ID" value="NZ_CBTY010000008.1"/>
</dbReference>
<dbReference type="EMBL" id="CBTY010000008">
    <property type="protein sequence ID" value="CDI05681.1"/>
    <property type="molecule type" value="Genomic_DNA"/>
</dbReference>
<proteinExistence type="predicted"/>
<reference evidence="1 2" key="1">
    <citation type="journal article" date="2013" name="PLoS ONE">
        <title>Enrichment and Genome Sequence of the Group I.1a Ammonia-Oxidizing Archaeon ?Ca. Nitrosotenuis uzonensis? Representing a Clade Globally.</title>
        <authorList>
            <person name="Lebedeva E.V."/>
            <person name="Hatzenpichler R."/>
            <person name="Pelletier E."/>
            <person name="Schuster N."/>
            <person name="Hauzmayer S."/>
            <person name="Bulaev A."/>
            <person name="Grigor'eva N.V."/>
            <person name="Galushko A."/>
            <person name="Schmid M."/>
            <person name="Palatinszky M."/>
            <person name="Le Paslier D."/>
            <person name="Daims H."/>
            <person name="Wagner M."/>
        </authorList>
    </citation>
    <scope>NUCLEOTIDE SEQUENCE [LARGE SCALE GENOMIC DNA]</scope>
    <source>
        <strain evidence="1 2">N4</strain>
    </source>
</reference>
<comment type="caution">
    <text evidence="1">The sequence shown here is derived from an EMBL/GenBank/DDBJ whole genome shotgun (WGS) entry which is preliminary data.</text>
</comment>
<sequence>MSQILLGKPKDWVLYSELHFPKLTVHLKSQASEVACNVCGSILKEGNGLVARRINGNIAFLCSHHL</sequence>
<name>V6ASK3_9ARCH</name>
<accession>V6ASK3</accession>
<protein>
    <submittedName>
        <fullName evidence="1">Uncharacterized protein</fullName>
    </submittedName>
</protein>
<evidence type="ECO:0000313" key="2">
    <source>
        <dbReference type="Proteomes" id="UP000018159"/>
    </source>
</evidence>
<dbReference type="OrthoDB" id="373407at2157"/>